<dbReference type="InterPro" id="IPR001296">
    <property type="entry name" value="Glyco_trans_1"/>
</dbReference>
<evidence type="ECO:0000313" key="2">
    <source>
        <dbReference type="EMBL" id="MDJ1170566.1"/>
    </source>
</evidence>
<dbReference type="CDD" id="cd03801">
    <property type="entry name" value="GT4_PimA-like"/>
    <property type="match status" value="1"/>
</dbReference>
<proteinExistence type="predicted"/>
<keyword evidence="3" id="KW-1185">Reference proteome</keyword>
<gene>
    <name evidence="2" type="ORF">PMG71_14125</name>
</gene>
<dbReference type="RefSeq" id="WP_283754326.1">
    <property type="nucleotide sequence ID" value="NZ_JAQOSP010000091.1"/>
</dbReference>
<evidence type="ECO:0000313" key="3">
    <source>
        <dbReference type="Proteomes" id="UP001235303"/>
    </source>
</evidence>
<dbReference type="PANTHER" id="PTHR12526">
    <property type="entry name" value="GLYCOSYLTRANSFERASE"/>
    <property type="match status" value="1"/>
</dbReference>
<name>A0ABT7AUH8_9CYAN</name>
<dbReference type="Pfam" id="PF00534">
    <property type="entry name" value="Glycos_transf_1"/>
    <property type="match status" value="1"/>
</dbReference>
<dbReference type="Gene3D" id="3.40.50.2000">
    <property type="entry name" value="Glycogen Phosphorylase B"/>
    <property type="match status" value="1"/>
</dbReference>
<protein>
    <submittedName>
        <fullName evidence="2">Glycosyltransferase family 4 protein</fullName>
    </submittedName>
</protein>
<dbReference type="EMBL" id="JAQOSP010000091">
    <property type="protein sequence ID" value="MDJ1170566.1"/>
    <property type="molecule type" value="Genomic_DNA"/>
</dbReference>
<sequence>MPSDTFIQSLISPQRSQLSFHPQFLEQLNPKSEKIAILATNEFEGFSKNGGIGTYYTALSEKLAGENWLIILLLCQSEEPFQGVSKTPNVDRVFSAGEVATVLQLQPIHEAILAHTQENGVSQSFDADSFCCLFFTQAIATAFPQAVIYVEFPVIWGFGYRTLQAKRAGLLGNHCLLGVTDHGGFEWLRETNSRYKIDYPQWFWQAYHYEQYSYEQADLTCFPSYFLKSKVEGYGWKTAHAVHLPYFIPLLDLSPQPLAQPDNDKISVIFFGRLEERKGLCSFVEALQLLESDWAKKIEILFLGRIISLESTALKGLDSQAYIDRQLQGKFSYQILPDLFSQEALELVNHLPHPIVCLCSLQENFPNAALEMGQLPVSLVVSNTGGFQETLDLIARTEGLRWFEPGDAYSLAGRLRESMLAYPETPAAPDRSLLEQTNKKLLNQRLELMSEAFLQSAPNPPENTSHYYRCHRQFRSPTSCRVSREFSRTNL</sequence>
<reference evidence="2 3" key="1">
    <citation type="submission" date="2023-01" db="EMBL/GenBank/DDBJ databases">
        <title>Novel diversity within Roseofilum (Cyanobacteria; Desertifilaceae) from marine benthic mats with descriptions of four novel species.</title>
        <authorList>
            <person name="Wang Y."/>
            <person name="Berthold D.E."/>
            <person name="Hu J."/>
            <person name="Lefler F.W."/>
            <person name="Laughinghouse H.D. IV."/>
        </authorList>
    </citation>
    <scope>NUCLEOTIDE SEQUENCE [LARGE SCALE GENOMIC DNA]</scope>
    <source>
        <strain evidence="2 3">BLCC-M154</strain>
    </source>
</reference>
<dbReference type="PANTHER" id="PTHR12526:SF638">
    <property type="entry name" value="SPORE COAT PROTEIN SA"/>
    <property type="match status" value="1"/>
</dbReference>
<accession>A0ABT7AUH8</accession>
<evidence type="ECO:0000259" key="1">
    <source>
        <dbReference type="Pfam" id="PF00534"/>
    </source>
</evidence>
<dbReference type="SUPFAM" id="SSF53756">
    <property type="entry name" value="UDP-Glycosyltransferase/glycogen phosphorylase"/>
    <property type="match status" value="1"/>
</dbReference>
<organism evidence="2 3">
    <name type="scientific">Roseofilum acuticapitatum BLCC-M154</name>
    <dbReference type="NCBI Taxonomy" id="3022444"/>
    <lineage>
        <taxon>Bacteria</taxon>
        <taxon>Bacillati</taxon>
        <taxon>Cyanobacteriota</taxon>
        <taxon>Cyanophyceae</taxon>
        <taxon>Desertifilales</taxon>
        <taxon>Desertifilaceae</taxon>
        <taxon>Roseofilum</taxon>
        <taxon>Roseofilum acuticapitatum</taxon>
    </lineage>
</organism>
<comment type="caution">
    <text evidence="2">The sequence shown here is derived from an EMBL/GenBank/DDBJ whole genome shotgun (WGS) entry which is preliminary data.</text>
</comment>
<feature type="domain" description="Glycosyl transferase family 1" evidence="1">
    <location>
        <begin position="262"/>
        <end position="417"/>
    </location>
</feature>
<dbReference type="Proteomes" id="UP001235303">
    <property type="component" value="Unassembled WGS sequence"/>
</dbReference>